<evidence type="ECO:0000313" key="2">
    <source>
        <dbReference type="EMBL" id="MBM6699215.1"/>
    </source>
</evidence>
<gene>
    <name evidence="2" type="ORF">H7U32_02500</name>
</gene>
<dbReference type="Proteomes" id="UP000718821">
    <property type="component" value="Unassembled WGS sequence"/>
</dbReference>
<dbReference type="InterPro" id="IPR029052">
    <property type="entry name" value="Metallo-depent_PP-like"/>
</dbReference>
<dbReference type="CDD" id="cd07383">
    <property type="entry name" value="MPP_Dcr2"/>
    <property type="match status" value="1"/>
</dbReference>
<dbReference type="SUPFAM" id="SSF56300">
    <property type="entry name" value="Metallo-dependent phosphatases"/>
    <property type="match status" value="1"/>
</dbReference>
<sequence length="480" mass="52072">MALRFHEDGTFRVLQMADIQDGPQVNADTVRLIREAIRAAKPDLVVFTGDQIRGYDPAYIDTFLRRRGEHPGARVRAVTLVEAKLRGIRRRLPARPGGGDDDSTPDHAAACATLDELMDETRAKVRSTFAAFLDPVTEAGVPFAATYGNHDFQCGILTDEQDDIYREFPGCLNPAGRSGGADGEAPSAVIPGPEAGTFAIPVMSSDGTDHVAMAVTLIDSGDYADHDTPAERDAQYPLYVANPRGLDLADSDGYGTPSAEAIDWLGVAQRELGARNGDGRPVPTIAFQHIPPQEFYDCLKEVPAWTPNAVEGTRTFAGHCYVLDADKCRPGSRLGEAIGCADENVGEVAALREAGGYFALFCGHDHKNSFVGHADGLDLGYAPTCGFECYGPKSRLRGIRLFEFHESAPMAYVTRLLTWGELVGRYSSDEVRVWFEDHCITDAVGVRNELRRPQVFAVAAGALSLGFVAAVRAIWRGLRR</sequence>
<comment type="caution">
    <text evidence="2">The sequence shown here is derived from an EMBL/GenBank/DDBJ whole genome shotgun (WGS) entry which is preliminary data.</text>
</comment>
<proteinExistence type="predicted"/>
<keyword evidence="1" id="KW-1133">Transmembrane helix</keyword>
<dbReference type="PANTHER" id="PTHR32440">
    <property type="entry name" value="PHOSPHATASE DCR2-RELATED-RELATED"/>
    <property type="match status" value="1"/>
</dbReference>
<dbReference type="GO" id="GO:0016788">
    <property type="term" value="F:hydrolase activity, acting on ester bonds"/>
    <property type="evidence" value="ECO:0007669"/>
    <property type="project" value="TreeGrafter"/>
</dbReference>
<dbReference type="RefSeq" id="WP_204467735.1">
    <property type="nucleotide sequence ID" value="NZ_JACLYU010000002.1"/>
</dbReference>
<evidence type="ECO:0000313" key="3">
    <source>
        <dbReference type="Proteomes" id="UP000718821"/>
    </source>
</evidence>
<protein>
    <submittedName>
        <fullName evidence="2">Metallophosphoesterase family protein</fullName>
    </submittedName>
</protein>
<feature type="transmembrane region" description="Helical" evidence="1">
    <location>
        <begin position="455"/>
        <end position="475"/>
    </location>
</feature>
<keyword evidence="3" id="KW-1185">Reference proteome</keyword>
<organism evidence="2 3">
    <name type="scientific">Bifidobacterium pullorum subsp. saeculare</name>
    <dbReference type="NCBI Taxonomy" id="78257"/>
    <lineage>
        <taxon>Bacteria</taxon>
        <taxon>Bacillati</taxon>
        <taxon>Actinomycetota</taxon>
        <taxon>Actinomycetes</taxon>
        <taxon>Bifidobacteriales</taxon>
        <taxon>Bifidobacteriaceae</taxon>
        <taxon>Bifidobacterium</taxon>
    </lineage>
</organism>
<dbReference type="PANTHER" id="PTHR32440:SF11">
    <property type="entry name" value="METALLOPHOSPHOESTERASE DOMAIN-CONTAINING PROTEIN"/>
    <property type="match status" value="1"/>
</dbReference>
<reference evidence="2" key="2">
    <citation type="journal article" date="2021" name="Sci. Rep.">
        <title>The distribution of antibiotic resistance genes in chicken gut microbiota commensals.</title>
        <authorList>
            <person name="Juricova H."/>
            <person name="Matiasovicova J."/>
            <person name="Kubasova T."/>
            <person name="Cejkova D."/>
            <person name="Rychlik I."/>
        </authorList>
    </citation>
    <scope>NUCLEOTIDE SEQUENCE</scope>
    <source>
        <strain evidence="2">An836</strain>
    </source>
</reference>
<reference evidence="2" key="1">
    <citation type="submission" date="2020-08" db="EMBL/GenBank/DDBJ databases">
        <authorList>
            <person name="Cejkova D."/>
            <person name="Kubasova T."/>
            <person name="Jahodarova E."/>
            <person name="Rychlik I."/>
        </authorList>
    </citation>
    <scope>NUCLEOTIDE SEQUENCE</scope>
    <source>
        <strain evidence="2">An836</strain>
    </source>
</reference>
<evidence type="ECO:0000256" key="1">
    <source>
        <dbReference type="SAM" id="Phobius"/>
    </source>
</evidence>
<keyword evidence="1" id="KW-0472">Membrane</keyword>
<name>A0A939B9G9_9BIFI</name>
<accession>A0A939B9G9</accession>
<keyword evidence="1" id="KW-0812">Transmembrane</keyword>
<dbReference type="AlphaFoldDB" id="A0A939B9G9"/>
<dbReference type="GO" id="GO:0005737">
    <property type="term" value="C:cytoplasm"/>
    <property type="evidence" value="ECO:0007669"/>
    <property type="project" value="TreeGrafter"/>
</dbReference>
<dbReference type="EMBL" id="JACLYU010000002">
    <property type="protein sequence ID" value="MBM6699215.1"/>
    <property type="molecule type" value="Genomic_DNA"/>
</dbReference>